<evidence type="ECO:0000313" key="1">
    <source>
        <dbReference type="EMBL" id="KAJ9079143.1"/>
    </source>
</evidence>
<organism evidence="1 2">
    <name type="scientific">Entomophthora muscae</name>
    <dbReference type="NCBI Taxonomy" id="34485"/>
    <lineage>
        <taxon>Eukaryota</taxon>
        <taxon>Fungi</taxon>
        <taxon>Fungi incertae sedis</taxon>
        <taxon>Zoopagomycota</taxon>
        <taxon>Entomophthoromycotina</taxon>
        <taxon>Entomophthoromycetes</taxon>
        <taxon>Entomophthorales</taxon>
        <taxon>Entomophthoraceae</taxon>
        <taxon>Entomophthora</taxon>
    </lineage>
</organism>
<dbReference type="EMBL" id="QTSX02001920">
    <property type="protein sequence ID" value="KAJ9079143.1"/>
    <property type="molecule type" value="Genomic_DNA"/>
</dbReference>
<gene>
    <name evidence="1" type="ORF">DSO57_1038548</name>
</gene>
<dbReference type="Proteomes" id="UP001165960">
    <property type="component" value="Unassembled WGS sequence"/>
</dbReference>
<evidence type="ECO:0000313" key="2">
    <source>
        <dbReference type="Proteomes" id="UP001165960"/>
    </source>
</evidence>
<proteinExistence type="predicted"/>
<reference evidence="1" key="1">
    <citation type="submission" date="2022-04" db="EMBL/GenBank/DDBJ databases">
        <title>Genome of the entomopathogenic fungus Entomophthora muscae.</title>
        <authorList>
            <person name="Elya C."/>
            <person name="Lovett B.R."/>
            <person name="Lee E."/>
            <person name="Macias A.M."/>
            <person name="Hajek A.E."/>
            <person name="De Bivort B.L."/>
            <person name="Kasson M.T."/>
            <person name="De Fine Licht H.H."/>
            <person name="Stajich J.E."/>
        </authorList>
    </citation>
    <scope>NUCLEOTIDE SEQUENCE</scope>
    <source>
        <strain evidence="1">Berkeley</strain>
    </source>
</reference>
<protein>
    <submittedName>
        <fullName evidence="1">Uncharacterized protein</fullName>
    </submittedName>
</protein>
<comment type="caution">
    <text evidence="1">The sequence shown here is derived from an EMBL/GenBank/DDBJ whole genome shotgun (WGS) entry which is preliminary data.</text>
</comment>
<keyword evidence="2" id="KW-1185">Reference proteome</keyword>
<name>A0ACC2TX81_9FUNG</name>
<sequence>MAPSPEEAPDRTELSNGKAKRLINFIKSNTEKDNPDHLLAKGIEKRVQDGQPNWEESQALKQEYESFVPQQKETKDDTPKMFNEEAHEKLDFLATKTKATQVKPFKDPNEVTVDLVEDTPAPPSSPDLKPNDLHTETINPPKTSQAVSKQSQEQSVELGQMKQPEVKETAANKPMETNKIFNLLQTAI</sequence>
<accession>A0ACC2TX81</accession>